<evidence type="ECO:0000259" key="11">
    <source>
        <dbReference type="Pfam" id="PF08541"/>
    </source>
</evidence>
<dbReference type="RefSeq" id="WP_341692137.1">
    <property type="nucleotide sequence ID" value="NZ_JBBYHS010000009.1"/>
</dbReference>
<comment type="function">
    <text evidence="10">Catalyzes the condensation reaction of fatty acid synthesis by the addition to an acyl acceptor of two carbons from malonyl-ACP. Catalyzes the first condensation reaction which initiates fatty acid synthesis and may therefore play a role in governing the total rate of fatty acid production. Possesses both acetoacetyl-ACP synthase and acetyl transacylase activities. Its substrate specificity determines the biosynthesis of branched-chain and/or straight-chain of fatty acids.</text>
</comment>
<dbReference type="EMBL" id="JBBYHS010000009">
    <property type="protein sequence ID" value="MEL1254114.1"/>
    <property type="molecule type" value="Genomic_DNA"/>
</dbReference>
<dbReference type="Pfam" id="PF08545">
    <property type="entry name" value="ACP_syn_III"/>
    <property type="match status" value="1"/>
</dbReference>
<evidence type="ECO:0000259" key="12">
    <source>
        <dbReference type="Pfam" id="PF08545"/>
    </source>
</evidence>
<gene>
    <name evidence="10" type="primary">fabH</name>
    <name evidence="13" type="ORF">AAEO57_10030</name>
</gene>
<dbReference type="CDD" id="cd00830">
    <property type="entry name" value="KAS_III"/>
    <property type="match status" value="1"/>
</dbReference>
<dbReference type="Pfam" id="PF08541">
    <property type="entry name" value="ACP_syn_III_C"/>
    <property type="match status" value="1"/>
</dbReference>
<dbReference type="InterPro" id="IPR016039">
    <property type="entry name" value="Thiolase-like"/>
</dbReference>
<feature type="active site" evidence="10">
    <location>
        <position position="111"/>
    </location>
</feature>
<dbReference type="GO" id="GO:0033818">
    <property type="term" value="F:beta-ketoacyl-acyl-carrier-protein synthase III activity"/>
    <property type="evidence" value="ECO:0007669"/>
    <property type="project" value="UniProtKB-EC"/>
</dbReference>
<keyword evidence="9 10" id="KW-0012">Acyltransferase</keyword>
<dbReference type="InterPro" id="IPR013751">
    <property type="entry name" value="ACP_syn_III_N"/>
</dbReference>
<name>A0ABU9INV3_9FLAO</name>
<comment type="domain">
    <text evidence="10">The last Arg residue of the ACP-binding site is essential for the weak association between ACP/AcpP and FabH.</text>
</comment>
<feature type="region of interest" description="ACP-binding" evidence="10">
    <location>
        <begin position="252"/>
        <end position="256"/>
    </location>
</feature>
<evidence type="ECO:0000256" key="10">
    <source>
        <dbReference type="HAMAP-Rule" id="MF_01815"/>
    </source>
</evidence>
<keyword evidence="6 10" id="KW-0443">Lipid metabolism</keyword>
<organism evidence="13 14">
    <name type="scientific">Flavobacterium calami</name>
    <dbReference type="NCBI Taxonomy" id="3139144"/>
    <lineage>
        <taxon>Bacteria</taxon>
        <taxon>Pseudomonadati</taxon>
        <taxon>Bacteroidota</taxon>
        <taxon>Flavobacteriia</taxon>
        <taxon>Flavobacteriales</taxon>
        <taxon>Flavobacteriaceae</taxon>
        <taxon>Flavobacterium</taxon>
    </lineage>
</organism>
<accession>A0ABU9INV3</accession>
<dbReference type="HAMAP" id="MF_01815">
    <property type="entry name" value="FabH"/>
    <property type="match status" value="1"/>
</dbReference>
<evidence type="ECO:0000256" key="9">
    <source>
        <dbReference type="ARBA" id="ARBA00023315"/>
    </source>
</evidence>
<comment type="similarity">
    <text evidence="1 10">Belongs to the thiolase-like superfamily. FabH family.</text>
</comment>
<comment type="catalytic activity">
    <reaction evidence="10">
        <text>malonyl-[ACP] + acetyl-CoA + H(+) = 3-oxobutanoyl-[ACP] + CO2 + CoA</text>
        <dbReference type="Rhea" id="RHEA:12080"/>
        <dbReference type="Rhea" id="RHEA-COMP:9623"/>
        <dbReference type="Rhea" id="RHEA-COMP:9625"/>
        <dbReference type="ChEBI" id="CHEBI:15378"/>
        <dbReference type="ChEBI" id="CHEBI:16526"/>
        <dbReference type="ChEBI" id="CHEBI:57287"/>
        <dbReference type="ChEBI" id="CHEBI:57288"/>
        <dbReference type="ChEBI" id="CHEBI:78449"/>
        <dbReference type="ChEBI" id="CHEBI:78450"/>
        <dbReference type="EC" id="2.3.1.180"/>
    </reaction>
</comment>
<dbReference type="PANTHER" id="PTHR34069:SF2">
    <property type="entry name" value="BETA-KETOACYL-[ACYL-CARRIER-PROTEIN] SYNTHASE III"/>
    <property type="match status" value="1"/>
</dbReference>
<evidence type="ECO:0000256" key="5">
    <source>
        <dbReference type="ARBA" id="ARBA00022832"/>
    </source>
</evidence>
<comment type="pathway">
    <text evidence="10">Lipid metabolism; fatty acid biosynthesis.</text>
</comment>
<proteinExistence type="inferred from homology"/>
<comment type="subunit">
    <text evidence="10">Homodimer.</text>
</comment>
<evidence type="ECO:0000256" key="6">
    <source>
        <dbReference type="ARBA" id="ARBA00023098"/>
    </source>
</evidence>
<dbReference type="SUPFAM" id="SSF53901">
    <property type="entry name" value="Thiolase-like"/>
    <property type="match status" value="1"/>
</dbReference>
<dbReference type="NCBIfam" id="NF006829">
    <property type="entry name" value="PRK09352.1"/>
    <property type="match status" value="1"/>
</dbReference>
<evidence type="ECO:0000313" key="14">
    <source>
        <dbReference type="Proteomes" id="UP001485226"/>
    </source>
</evidence>
<evidence type="ECO:0000256" key="8">
    <source>
        <dbReference type="ARBA" id="ARBA00023268"/>
    </source>
</evidence>
<dbReference type="PANTHER" id="PTHR34069">
    <property type="entry name" value="3-OXOACYL-[ACYL-CARRIER-PROTEIN] SYNTHASE 3"/>
    <property type="match status" value="1"/>
</dbReference>
<dbReference type="EC" id="2.3.1.180" evidence="10"/>
<comment type="caution">
    <text evidence="13">The sequence shown here is derived from an EMBL/GenBank/DDBJ whole genome shotgun (WGS) entry which is preliminary data.</text>
</comment>
<sequence length="347" mass="37277">MKAAITAVGGYVPASVLDNKTISETVQTTEDWIQKRTGIKQRRIALGKGTSDLACAAIDNLMENYQVDPAEIDGLLLATATPDHILAPTAAKVCRMSGLVNAFGMDLNAACSGFLFALEMAAGMIESGRYQKIIVAGADKMSSIVDYEDRSTCILFGDGAGAVLLEKTGSGYGMMRSILRSDGSGTASLLVPAGGSKFPASMQSIVHRKHYIKQDGSLVFKKAVEAMSGVSQEALEHNGWNAQDLDWMVPHQANLRIINAVGENLKIPSEKIKVNIEKYGNTTSATVPLCLWDFAADFKAGDNMLITTFGAGFSWGALCLKWGVMREKKMQNEVKTALENKNVLALQ</sequence>
<feature type="active site" evidence="10">
    <location>
        <position position="281"/>
    </location>
</feature>
<dbReference type="InterPro" id="IPR004655">
    <property type="entry name" value="FabH"/>
</dbReference>
<dbReference type="Proteomes" id="UP001485226">
    <property type="component" value="Unassembled WGS sequence"/>
</dbReference>
<keyword evidence="8 10" id="KW-0511">Multifunctional enzyme</keyword>
<keyword evidence="4 10" id="KW-0808">Transferase</keyword>
<feature type="domain" description="Beta-ketoacyl-[acyl-carrier-protein] synthase III C-terminal" evidence="11">
    <location>
        <begin position="235"/>
        <end position="322"/>
    </location>
</feature>
<evidence type="ECO:0000256" key="4">
    <source>
        <dbReference type="ARBA" id="ARBA00022679"/>
    </source>
</evidence>
<evidence type="ECO:0000313" key="13">
    <source>
        <dbReference type="EMBL" id="MEL1254114.1"/>
    </source>
</evidence>
<keyword evidence="7 10" id="KW-0275">Fatty acid biosynthesis</keyword>
<dbReference type="Gene3D" id="3.40.47.10">
    <property type="match status" value="1"/>
</dbReference>
<keyword evidence="3 10" id="KW-0444">Lipid biosynthesis</keyword>
<dbReference type="NCBIfam" id="TIGR00747">
    <property type="entry name" value="fabH"/>
    <property type="match status" value="1"/>
</dbReference>
<evidence type="ECO:0000256" key="3">
    <source>
        <dbReference type="ARBA" id="ARBA00022516"/>
    </source>
</evidence>
<feature type="domain" description="Beta-ketoacyl-[acyl-carrier-protein] synthase III N-terminal" evidence="12">
    <location>
        <begin position="105"/>
        <end position="183"/>
    </location>
</feature>
<evidence type="ECO:0000256" key="1">
    <source>
        <dbReference type="ARBA" id="ARBA00008642"/>
    </source>
</evidence>
<keyword evidence="5 10" id="KW-0276">Fatty acid metabolism</keyword>
<keyword evidence="14" id="KW-1185">Reference proteome</keyword>
<feature type="active site" evidence="10">
    <location>
        <position position="251"/>
    </location>
</feature>
<evidence type="ECO:0000256" key="2">
    <source>
        <dbReference type="ARBA" id="ARBA00022490"/>
    </source>
</evidence>
<evidence type="ECO:0000256" key="7">
    <source>
        <dbReference type="ARBA" id="ARBA00023160"/>
    </source>
</evidence>
<dbReference type="InterPro" id="IPR013747">
    <property type="entry name" value="ACP_syn_III_C"/>
</dbReference>
<protein>
    <recommendedName>
        <fullName evidence="10">Beta-ketoacyl-[acyl-carrier-protein] synthase III</fullName>
        <shortName evidence="10">Beta-ketoacyl-ACP synthase III</shortName>
        <shortName evidence="10">KAS III</shortName>
        <ecNumber evidence="10">2.3.1.180</ecNumber>
    </recommendedName>
    <alternativeName>
        <fullName evidence="10">3-oxoacyl-[acyl-carrier-protein] synthase 3</fullName>
    </alternativeName>
    <alternativeName>
        <fullName evidence="10">3-oxoacyl-[acyl-carrier-protein] synthase III</fullName>
    </alternativeName>
</protein>
<reference evidence="13 14" key="1">
    <citation type="submission" date="2024-04" db="EMBL/GenBank/DDBJ databases">
        <title>Flavobacterium sp. DGU38 16S ribosomal RNA gene Genome sequencing and assembly.</title>
        <authorList>
            <person name="Park S."/>
        </authorList>
    </citation>
    <scope>NUCLEOTIDE SEQUENCE [LARGE SCALE GENOMIC DNA]</scope>
    <source>
        <strain evidence="13 14">DGU38</strain>
    </source>
</reference>
<keyword evidence="2 10" id="KW-0963">Cytoplasm</keyword>
<comment type="subcellular location">
    <subcellularLocation>
        <location evidence="10">Cytoplasm</location>
    </subcellularLocation>
</comment>